<dbReference type="EMBL" id="FXTI01000010">
    <property type="protein sequence ID" value="SMO85531.1"/>
    <property type="molecule type" value="Genomic_DNA"/>
</dbReference>
<organism evidence="1 2">
    <name type="scientific">Melghirimyces algeriensis</name>
    <dbReference type="NCBI Taxonomy" id="910412"/>
    <lineage>
        <taxon>Bacteria</taxon>
        <taxon>Bacillati</taxon>
        <taxon>Bacillota</taxon>
        <taxon>Bacilli</taxon>
        <taxon>Bacillales</taxon>
        <taxon>Thermoactinomycetaceae</taxon>
        <taxon>Melghirimyces</taxon>
    </lineage>
</organism>
<accession>A0A521EQ48</accession>
<gene>
    <name evidence="1" type="ORF">SAMN06264849_11024</name>
</gene>
<name>A0A521EQ48_9BACL</name>
<evidence type="ECO:0000313" key="1">
    <source>
        <dbReference type="EMBL" id="SMO85531.1"/>
    </source>
</evidence>
<protein>
    <submittedName>
        <fullName evidence="1">Uncharacterized protein</fullName>
    </submittedName>
</protein>
<evidence type="ECO:0000313" key="2">
    <source>
        <dbReference type="Proteomes" id="UP000315636"/>
    </source>
</evidence>
<keyword evidence="2" id="KW-1185">Reference proteome</keyword>
<proteinExistence type="predicted"/>
<reference evidence="1 2" key="1">
    <citation type="submission" date="2017-05" db="EMBL/GenBank/DDBJ databases">
        <authorList>
            <person name="Varghese N."/>
            <person name="Submissions S."/>
        </authorList>
    </citation>
    <scope>NUCLEOTIDE SEQUENCE [LARGE SCALE GENOMIC DNA]</scope>
    <source>
        <strain evidence="1 2">DSM 45474</strain>
    </source>
</reference>
<sequence length="54" mass="6073">MRLMTKGIRGGEAESFHFYLLEERDAETDITPSPPCLEPQKNSVFFVATNVEGL</sequence>
<dbReference type="Proteomes" id="UP000315636">
    <property type="component" value="Unassembled WGS sequence"/>
</dbReference>
<dbReference type="AlphaFoldDB" id="A0A521EQ48"/>